<accession>A0ACB8DTQ1</accession>
<protein>
    <submittedName>
        <fullName evidence="1">Uncharacterized protein</fullName>
    </submittedName>
</protein>
<organism evidence="1 2">
    <name type="scientific">Dermacentor silvarum</name>
    <name type="common">Tick</name>
    <dbReference type="NCBI Taxonomy" id="543639"/>
    <lineage>
        <taxon>Eukaryota</taxon>
        <taxon>Metazoa</taxon>
        <taxon>Ecdysozoa</taxon>
        <taxon>Arthropoda</taxon>
        <taxon>Chelicerata</taxon>
        <taxon>Arachnida</taxon>
        <taxon>Acari</taxon>
        <taxon>Parasitiformes</taxon>
        <taxon>Ixodida</taxon>
        <taxon>Ixodoidea</taxon>
        <taxon>Ixodidae</taxon>
        <taxon>Rhipicephalinae</taxon>
        <taxon>Dermacentor</taxon>
    </lineage>
</organism>
<dbReference type="Proteomes" id="UP000821865">
    <property type="component" value="Chromosome 1"/>
</dbReference>
<name>A0ACB8DTQ1_DERSI</name>
<comment type="caution">
    <text evidence="1">The sequence shown here is derived from an EMBL/GenBank/DDBJ whole genome shotgun (WGS) entry which is preliminary data.</text>
</comment>
<sequence>MPTCFAPGCRSGYHNDDSASRHFFGPPKDPTEFNRWEQALHRKDRKPTVKCKVCDVHFENDDNVKHYHHVVAGQEVLIPRGKWELAPGAFPRLFPALPPHISKPKCSGSSRKSPKKRTAFREGLVPSSSAEESPEIEEQDETQAITNAAWTQGCPGITLTIDQLSTVALPSRQWIF</sequence>
<keyword evidence="2" id="KW-1185">Reference proteome</keyword>
<gene>
    <name evidence="1" type="ORF">HPB49_004131</name>
</gene>
<evidence type="ECO:0000313" key="1">
    <source>
        <dbReference type="EMBL" id="KAH7977997.1"/>
    </source>
</evidence>
<proteinExistence type="predicted"/>
<reference evidence="1" key="1">
    <citation type="submission" date="2020-05" db="EMBL/GenBank/DDBJ databases">
        <title>Large-scale comparative analyses of tick genomes elucidate their genetic diversity and vector capacities.</title>
        <authorList>
            <person name="Jia N."/>
            <person name="Wang J."/>
            <person name="Shi W."/>
            <person name="Du L."/>
            <person name="Sun Y."/>
            <person name="Zhan W."/>
            <person name="Jiang J."/>
            <person name="Wang Q."/>
            <person name="Zhang B."/>
            <person name="Ji P."/>
            <person name="Sakyi L.B."/>
            <person name="Cui X."/>
            <person name="Yuan T."/>
            <person name="Jiang B."/>
            <person name="Yang W."/>
            <person name="Lam T.T.-Y."/>
            <person name="Chang Q."/>
            <person name="Ding S."/>
            <person name="Wang X."/>
            <person name="Zhu J."/>
            <person name="Ruan X."/>
            <person name="Zhao L."/>
            <person name="Wei J."/>
            <person name="Que T."/>
            <person name="Du C."/>
            <person name="Cheng J."/>
            <person name="Dai P."/>
            <person name="Han X."/>
            <person name="Huang E."/>
            <person name="Gao Y."/>
            <person name="Liu J."/>
            <person name="Shao H."/>
            <person name="Ye R."/>
            <person name="Li L."/>
            <person name="Wei W."/>
            <person name="Wang X."/>
            <person name="Wang C."/>
            <person name="Yang T."/>
            <person name="Huo Q."/>
            <person name="Li W."/>
            <person name="Guo W."/>
            <person name="Chen H."/>
            <person name="Zhou L."/>
            <person name="Ni X."/>
            <person name="Tian J."/>
            <person name="Zhou Y."/>
            <person name="Sheng Y."/>
            <person name="Liu T."/>
            <person name="Pan Y."/>
            <person name="Xia L."/>
            <person name="Li J."/>
            <person name="Zhao F."/>
            <person name="Cao W."/>
        </authorList>
    </citation>
    <scope>NUCLEOTIDE SEQUENCE</scope>
    <source>
        <strain evidence="1">Dsil-2018</strain>
    </source>
</reference>
<dbReference type="EMBL" id="CM023470">
    <property type="protein sequence ID" value="KAH7977997.1"/>
    <property type="molecule type" value="Genomic_DNA"/>
</dbReference>
<evidence type="ECO:0000313" key="2">
    <source>
        <dbReference type="Proteomes" id="UP000821865"/>
    </source>
</evidence>